<reference evidence="2 3" key="1">
    <citation type="submission" date="2019-03" db="EMBL/GenBank/DDBJ databases">
        <title>Systems level insights into methane cycling in arid and semi-arid ecosystems.</title>
        <authorList>
            <person name="Kalyuzhnaya M."/>
        </authorList>
    </citation>
    <scope>NUCLEOTIDE SEQUENCE [LARGE SCALE GENOMIC DNA]</scope>
    <source>
        <strain evidence="2 3">S-1</strain>
    </source>
</reference>
<sequence length="537" mass="61658">MCPVKATCVSSCYDTLLGLSGQLWPVHLQPKEDELLSSWIIRLAHAHGYKVQTMCSMLLGSDAAIWNRDIDQLAPNEDLQRLSTISGASAERIEQTTLRSLEGILFEKHTPNGICRWIVPIGVFHRSRRRPGLMFCPECLKEDPEPYFRKTWRLAFATICAEHACYLLDVCPNCHSPLAPHRSDMQSRTVFPKAGLNACCWKCGFDYRKTIEQPHLLEESHVRFQEKLEHALKNGYVEWANSPNMHSLVFFEGLRVLIAGLTSRQTRNRLKRSTNISVAELSDFPKNGFEFANLPSRRELFSILAKVTERWPESFVDLIHECDLRYADLKGDGLRRPYWYEDVIHLEASARRIATSDAEFNSISNAVIARNVKFSAFKAKLLFDRKLHWQPVTSVSDEIYDELLISIDHEIARTLDSKDRAVLIRDKIMFAVGRVLKLSQNELACLTLDKVRQRVTNTEVADFYNNAKTPAQAKAWVEWYWENIRHQLEPSESVGHVFTSIQSKKGLRRSAVGYRFRRAVDAAMLTREIAEYGAWVK</sequence>
<dbReference type="Pfam" id="PF06527">
    <property type="entry name" value="TniQ"/>
    <property type="match status" value="1"/>
</dbReference>
<dbReference type="InterPro" id="IPR009492">
    <property type="entry name" value="TniQ"/>
</dbReference>
<dbReference type="RefSeq" id="WP_228375729.1">
    <property type="nucleotide sequence ID" value="NZ_LUUF01000016.1"/>
</dbReference>
<gene>
    <name evidence="2" type="ORF">EDE11_101373</name>
</gene>
<name>A0ABY2CTA1_METMH</name>
<evidence type="ECO:0000313" key="2">
    <source>
        <dbReference type="EMBL" id="TCV88582.1"/>
    </source>
</evidence>
<dbReference type="EMBL" id="SMCN01000001">
    <property type="protein sequence ID" value="TCV88582.1"/>
    <property type="molecule type" value="Genomic_DNA"/>
</dbReference>
<protein>
    <submittedName>
        <fullName evidence="2">TniQ protein</fullName>
    </submittedName>
</protein>
<dbReference type="Proteomes" id="UP000295649">
    <property type="component" value="Unassembled WGS sequence"/>
</dbReference>
<accession>A0ABY2CTA1</accession>
<feature type="domain" description="TniQ" evidence="1">
    <location>
        <begin position="25"/>
        <end position="167"/>
    </location>
</feature>
<comment type="caution">
    <text evidence="2">The sequence shown here is derived from an EMBL/GenBank/DDBJ whole genome shotgun (WGS) entry which is preliminary data.</text>
</comment>
<organism evidence="2 3">
    <name type="scientific">Methylomonas methanica</name>
    <dbReference type="NCBI Taxonomy" id="421"/>
    <lineage>
        <taxon>Bacteria</taxon>
        <taxon>Pseudomonadati</taxon>
        <taxon>Pseudomonadota</taxon>
        <taxon>Gammaproteobacteria</taxon>
        <taxon>Methylococcales</taxon>
        <taxon>Methylococcaceae</taxon>
        <taxon>Methylomonas</taxon>
    </lineage>
</organism>
<keyword evidence="3" id="KW-1185">Reference proteome</keyword>
<evidence type="ECO:0000259" key="1">
    <source>
        <dbReference type="Pfam" id="PF06527"/>
    </source>
</evidence>
<evidence type="ECO:0000313" key="3">
    <source>
        <dbReference type="Proteomes" id="UP000295649"/>
    </source>
</evidence>
<proteinExistence type="predicted"/>